<dbReference type="PANTHER" id="PTHR32120:SF10">
    <property type="entry name" value="SMALL RIBOSOMAL SUBUNIT BIOGENESIS GTPASE RSGA"/>
    <property type="match status" value="1"/>
</dbReference>
<dbReference type="GO" id="GO:0046872">
    <property type="term" value="F:metal ion binding"/>
    <property type="evidence" value="ECO:0007669"/>
    <property type="project" value="UniProtKB-KW"/>
</dbReference>
<proteinExistence type="inferred from homology"/>
<dbReference type="InterPro" id="IPR004881">
    <property type="entry name" value="Ribosome_biogen_GTPase_RsgA"/>
</dbReference>
<evidence type="ECO:0000313" key="14">
    <source>
        <dbReference type="Proteomes" id="UP000193307"/>
    </source>
</evidence>
<evidence type="ECO:0000256" key="3">
    <source>
        <dbReference type="ARBA" id="ARBA00022723"/>
    </source>
</evidence>
<reference evidence="13 14" key="1">
    <citation type="submission" date="2017-03" db="EMBL/GenBank/DDBJ databases">
        <authorList>
            <person name="Afonso C.L."/>
            <person name="Miller P.J."/>
            <person name="Scott M.A."/>
            <person name="Spackman E."/>
            <person name="Goraichik I."/>
            <person name="Dimitrov K.M."/>
            <person name="Suarez D.L."/>
            <person name="Swayne D.E."/>
        </authorList>
    </citation>
    <scope>NUCLEOTIDE SEQUENCE [LARGE SCALE GENOMIC DNA]</scope>
    <source>
        <strain evidence="13 14">CECT 7971</strain>
    </source>
</reference>
<dbReference type="CDD" id="cd01854">
    <property type="entry name" value="YjeQ_EngC"/>
    <property type="match status" value="1"/>
</dbReference>
<dbReference type="NCBIfam" id="TIGR00157">
    <property type="entry name" value="ribosome small subunit-dependent GTPase A"/>
    <property type="match status" value="1"/>
</dbReference>
<dbReference type="SUPFAM" id="SSF52540">
    <property type="entry name" value="P-loop containing nucleoside triphosphate hydrolases"/>
    <property type="match status" value="1"/>
</dbReference>
<evidence type="ECO:0000259" key="11">
    <source>
        <dbReference type="PROSITE" id="PS50936"/>
    </source>
</evidence>
<comment type="cofactor">
    <cofactor evidence="10">
        <name>Zn(2+)</name>
        <dbReference type="ChEBI" id="CHEBI:29105"/>
    </cofactor>
    <text evidence="10">Binds 1 zinc ion per subunit.</text>
</comment>
<dbReference type="GO" id="GO:0003924">
    <property type="term" value="F:GTPase activity"/>
    <property type="evidence" value="ECO:0007669"/>
    <property type="project" value="UniProtKB-UniRule"/>
</dbReference>
<feature type="binding site" evidence="10">
    <location>
        <position position="280"/>
    </location>
    <ligand>
        <name>Zn(2+)</name>
        <dbReference type="ChEBI" id="CHEBI:29105"/>
    </ligand>
</feature>
<feature type="binding site" evidence="10">
    <location>
        <position position="273"/>
    </location>
    <ligand>
        <name>Zn(2+)</name>
        <dbReference type="ChEBI" id="CHEBI:29105"/>
    </ligand>
</feature>
<evidence type="ECO:0000256" key="5">
    <source>
        <dbReference type="ARBA" id="ARBA00022741"/>
    </source>
</evidence>
<evidence type="ECO:0000313" key="13">
    <source>
        <dbReference type="EMBL" id="SLN33972.1"/>
    </source>
</evidence>
<dbReference type="Gene3D" id="3.40.50.300">
    <property type="entry name" value="P-loop containing nucleotide triphosphate hydrolases"/>
    <property type="match status" value="1"/>
</dbReference>
<feature type="binding site" evidence="10">
    <location>
        <begin position="193"/>
        <end position="201"/>
    </location>
    <ligand>
        <name>GTP</name>
        <dbReference type="ChEBI" id="CHEBI:37565"/>
    </ligand>
</feature>
<dbReference type="InterPro" id="IPR030378">
    <property type="entry name" value="G_CP_dom"/>
</dbReference>
<evidence type="ECO:0000256" key="9">
    <source>
        <dbReference type="ARBA" id="ARBA00023134"/>
    </source>
</evidence>
<comment type="similarity">
    <text evidence="10">Belongs to the TRAFAC class YlqF/YawG GTPase family. RsgA subfamily.</text>
</comment>
<dbReference type="AlphaFoldDB" id="A0A1Y5S738"/>
<dbReference type="RefSeq" id="WP_085848311.1">
    <property type="nucleotide sequence ID" value="NZ_FNZV01000006.1"/>
</dbReference>
<gene>
    <name evidence="10 13" type="primary">rsgA</name>
    <name evidence="13" type="ORF">PAM7971_01437</name>
</gene>
<comment type="subunit">
    <text evidence="10">Monomer. Associates with 30S ribosomal subunit, binds 16S rRNA.</text>
</comment>
<feature type="domain" description="EngC GTPase" evidence="11">
    <location>
        <begin position="101"/>
        <end position="248"/>
    </location>
</feature>
<feature type="binding site" evidence="10">
    <location>
        <position position="286"/>
    </location>
    <ligand>
        <name>Zn(2+)</name>
        <dbReference type="ChEBI" id="CHEBI:29105"/>
    </ligand>
</feature>
<dbReference type="Proteomes" id="UP000193307">
    <property type="component" value="Unassembled WGS sequence"/>
</dbReference>
<dbReference type="PANTHER" id="PTHR32120">
    <property type="entry name" value="SMALL RIBOSOMAL SUBUNIT BIOGENESIS GTPASE RSGA"/>
    <property type="match status" value="1"/>
</dbReference>
<keyword evidence="1 10" id="KW-0963">Cytoplasm</keyword>
<keyword evidence="4 10" id="KW-0699">rRNA-binding</keyword>
<dbReference type="InterPro" id="IPR010914">
    <property type="entry name" value="RsgA_GTPase_dom"/>
</dbReference>
<evidence type="ECO:0000256" key="7">
    <source>
        <dbReference type="ARBA" id="ARBA00022833"/>
    </source>
</evidence>
<evidence type="ECO:0000259" key="12">
    <source>
        <dbReference type="PROSITE" id="PS51721"/>
    </source>
</evidence>
<accession>A0A1Y5S738</accession>
<dbReference type="HAMAP" id="MF_01820">
    <property type="entry name" value="GTPase_RsgA"/>
    <property type="match status" value="1"/>
</dbReference>
<dbReference type="GO" id="GO:0005525">
    <property type="term" value="F:GTP binding"/>
    <property type="evidence" value="ECO:0007669"/>
    <property type="project" value="UniProtKB-UniRule"/>
</dbReference>
<keyword evidence="3 10" id="KW-0479">Metal-binding</keyword>
<dbReference type="PROSITE" id="PS50936">
    <property type="entry name" value="ENGC_GTPASE"/>
    <property type="match status" value="1"/>
</dbReference>
<keyword evidence="9 10" id="KW-0342">GTP-binding</keyword>
<feature type="binding site" evidence="10">
    <location>
        <position position="278"/>
    </location>
    <ligand>
        <name>Zn(2+)</name>
        <dbReference type="ChEBI" id="CHEBI:29105"/>
    </ligand>
</feature>
<organism evidence="13 14">
    <name type="scientific">Pacificibacter marinus</name>
    <dbReference type="NCBI Taxonomy" id="658057"/>
    <lineage>
        <taxon>Bacteria</taxon>
        <taxon>Pseudomonadati</taxon>
        <taxon>Pseudomonadota</taxon>
        <taxon>Alphaproteobacteria</taxon>
        <taxon>Rhodobacterales</taxon>
        <taxon>Roseobacteraceae</taxon>
        <taxon>Pacificibacter</taxon>
    </lineage>
</organism>
<dbReference type="PROSITE" id="PS51721">
    <property type="entry name" value="G_CP"/>
    <property type="match status" value="1"/>
</dbReference>
<feature type="binding site" evidence="10">
    <location>
        <begin position="140"/>
        <end position="143"/>
    </location>
    <ligand>
        <name>GTP</name>
        <dbReference type="ChEBI" id="CHEBI:37565"/>
    </ligand>
</feature>
<dbReference type="Pfam" id="PF03193">
    <property type="entry name" value="RsgA_GTPase"/>
    <property type="match status" value="1"/>
</dbReference>
<dbReference type="EMBL" id="FWFW01000003">
    <property type="protein sequence ID" value="SLN33972.1"/>
    <property type="molecule type" value="Genomic_DNA"/>
</dbReference>
<keyword evidence="7 10" id="KW-0862">Zinc</keyword>
<keyword evidence="2 10" id="KW-0690">Ribosome biogenesis</keyword>
<evidence type="ECO:0000256" key="1">
    <source>
        <dbReference type="ARBA" id="ARBA00022490"/>
    </source>
</evidence>
<name>A0A1Y5S738_9RHOB</name>
<dbReference type="InterPro" id="IPR027417">
    <property type="entry name" value="P-loop_NTPase"/>
</dbReference>
<dbReference type="GO" id="GO:0005737">
    <property type="term" value="C:cytoplasm"/>
    <property type="evidence" value="ECO:0007669"/>
    <property type="project" value="UniProtKB-SubCell"/>
</dbReference>
<comment type="function">
    <text evidence="10">One of several proteins that assist in the late maturation steps of the functional core of the 30S ribosomal subunit. Helps release RbfA from mature subunits. May play a role in the assembly of ribosomal proteins into the subunit. Circularly permuted GTPase that catalyzes slow GTP hydrolysis, GTPase activity is stimulated by the 30S ribosomal subunit.</text>
</comment>
<keyword evidence="6 10" id="KW-0378">Hydrolase</keyword>
<dbReference type="OrthoDB" id="9809485at2"/>
<keyword evidence="5 10" id="KW-0547">Nucleotide-binding</keyword>
<evidence type="ECO:0000256" key="8">
    <source>
        <dbReference type="ARBA" id="ARBA00022884"/>
    </source>
</evidence>
<dbReference type="STRING" id="658057.SAMN04488032_106116"/>
<evidence type="ECO:0000256" key="6">
    <source>
        <dbReference type="ARBA" id="ARBA00022801"/>
    </source>
</evidence>
<evidence type="ECO:0000256" key="10">
    <source>
        <dbReference type="HAMAP-Rule" id="MF_01820"/>
    </source>
</evidence>
<sequence length="348" mass="37968">MTPFFEALGWSEQFLAQMSDSDIETLTPVRLTEVRRNRVIGLDAQNERVDLALSGDNVATDMAVGDFVLSDGQRLVRVLSRKSVISRKAAGHTSQAQLIAANIDTLFIVTSCNADFNEARLERYVALAIEAETNPVIVMTKADMSLGDPQSYIDRAHAISDRVTALALNSKDPNDVAKLNEWCGPGQTVALVGSSGVGKSTIGRTLTGEDLLTADIREDDAKGRHTTTARSMHLMHAGGWMIDTPGMRELALHDAAAGIATLFEDITDLITECKFSDCQHKTEPGCAILAAIDAGTLSHDRLNRWQKLRDEDATNTGTIATAKERGRKFSKVKRTAFKAKRVRRGEIE</sequence>
<evidence type="ECO:0000256" key="2">
    <source>
        <dbReference type="ARBA" id="ARBA00022517"/>
    </source>
</evidence>
<dbReference type="GO" id="GO:0042274">
    <property type="term" value="P:ribosomal small subunit biogenesis"/>
    <property type="evidence" value="ECO:0007669"/>
    <property type="project" value="UniProtKB-UniRule"/>
</dbReference>
<dbReference type="Gene3D" id="1.10.40.50">
    <property type="entry name" value="Probable gtpase engc, domain 3"/>
    <property type="match status" value="1"/>
</dbReference>
<evidence type="ECO:0000256" key="4">
    <source>
        <dbReference type="ARBA" id="ARBA00022730"/>
    </source>
</evidence>
<keyword evidence="8 10" id="KW-0694">RNA-binding</keyword>
<feature type="domain" description="CP-type G" evidence="12">
    <location>
        <begin position="93"/>
        <end position="250"/>
    </location>
</feature>
<keyword evidence="14" id="KW-1185">Reference proteome</keyword>
<dbReference type="GO" id="GO:0019843">
    <property type="term" value="F:rRNA binding"/>
    <property type="evidence" value="ECO:0007669"/>
    <property type="project" value="UniProtKB-KW"/>
</dbReference>
<protein>
    <recommendedName>
        <fullName evidence="10">Small ribosomal subunit biogenesis GTPase RsgA</fullName>
        <ecNumber evidence="10">3.6.1.-</ecNumber>
    </recommendedName>
</protein>
<comment type="subcellular location">
    <subcellularLocation>
        <location evidence="10">Cytoplasm</location>
    </subcellularLocation>
</comment>
<dbReference type="EC" id="3.6.1.-" evidence="10"/>